<dbReference type="EnsemblMetazoa" id="PPAI011000-RA">
    <property type="protein sequence ID" value="PPAI011000-PA"/>
    <property type="gene ID" value="PPAI011000"/>
</dbReference>
<evidence type="ECO:0000256" key="3">
    <source>
        <dbReference type="ARBA" id="ARBA00004630"/>
    </source>
</evidence>
<sequence>MRDTGNWSEKRVLISCNWICLWSSKVDGETPQSDTTNKIIYWYESGSHLSSESEAIQLYSFNYFGQCHISDFFCCIFQLVISQINSMEPQKSAYPHLDQDTTGSYPHPQPPPAYDQSNQGVPYPPTGAPYATNMSYPNQGPPPVVHTIVTNPPVGPDPSSIICPSCRQQVLTKLDYETSTKTHIMAALLCAFVCWPCAWIPYVMDSCKNANHYCPNCGAFIGTYKS</sequence>
<comment type="similarity">
    <text evidence="4">Belongs to the CDIP1/LITAF family.</text>
</comment>
<protein>
    <submittedName>
        <fullName evidence="8">Uncharacterized protein</fullName>
    </submittedName>
</protein>
<dbReference type="Pfam" id="PF10601">
    <property type="entry name" value="zf-LITAF-like"/>
    <property type="match status" value="1"/>
</dbReference>
<evidence type="ECO:0000256" key="4">
    <source>
        <dbReference type="ARBA" id="ARBA00005975"/>
    </source>
</evidence>
<dbReference type="VEuPathDB" id="VectorBase:PPAPM1_003772"/>
<evidence type="ECO:0000313" key="9">
    <source>
        <dbReference type="Proteomes" id="UP000092462"/>
    </source>
</evidence>
<evidence type="ECO:0000256" key="1">
    <source>
        <dbReference type="ARBA" id="ARBA00004414"/>
    </source>
</evidence>
<dbReference type="InterPro" id="IPR037519">
    <property type="entry name" value="LITAF_fam"/>
</dbReference>
<comment type="subcellular location">
    <subcellularLocation>
        <location evidence="2">Endosome membrane</location>
        <topology evidence="2">Peripheral membrane protein</topology>
    </subcellularLocation>
    <subcellularLocation>
        <location evidence="1">Late endosome membrane</location>
    </subcellularLocation>
    <subcellularLocation>
        <location evidence="3">Lysosome membrane</location>
        <topology evidence="3">Peripheral membrane protein</topology>
        <orientation evidence="3">Cytoplasmic side</orientation>
    </subcellularLocation>
</comment>
<dbReference type="AlphaFoldDB" id="A0A1B0DR17"/>
<organism evidence="8 9">
    <name type="scientific">Phlebotomus papatasi</name>
    <name type="common">Sandfly</name>
    <dbReference type="NCBI Taxonomy" id="29031"/>
    <lineage>
        <taxon>Eukaryota</taxon>
        <taxon>Metazoa</taxon>
        <taxon>Ecdysozoa</taxon>
        <taxon>Arthropoda</taxon>
        <taxon>Hexapoda</taxon>
        <taxon>Insecta</taxon>
        <taxon>Pterygota</taxon>
        <taxon>Neoptera</taxon>
        <taxon>Endopterygota</taxon>
        <taxon>Diptera</taxon>
        <taxon>Nematocera</taxon>
        <taxon>Psychodoidea</taxon>
        <taxon>Psychodidae</taxon>
        <taxon>Phlebotomus</taxon>
        <taxon>Phlebotomus</taxon>
    </lineage>
</organism>
<reference evidence="8" key="1">
    <citation type="submission" date="2022-08" db="UniProtKB">
        <authorList>
            <consortium name="EnsemblMetazoa"/>
        </authorList>
    </citation>
    <scope>IDENTIFICATION</scope>
    <source>
        <strain evidence="8">Israel</strain>
    </source>
</reference>
<dbReference type="GO" id="GO:0005765">
    <property type="term" value="C:lysosomal membrane"/>
    <property type="evidence" value="ECO:0007669"/>
    <property type="project" value="UniProtKB-SubCell"/>
</dbReference>
<dbReference type="SMART" id="SM00714">
    <property type="entry name" value="LITAF"/>
    <property type="match status" value="1"/>
</dbReference>
<dbReference type="VEuPathDB" id="VectorBase:PPAI011000"/>
<evidence type="ECO:0000256" key="5">
    <source>
        <dbReference type="ARBA" id="ARBA00022723"/>
    </source>
</evidence>
<accession>A0A1B0DR17</accession>
<keyword evidence="9" id="KW-1185">Reference proteome</keyword>
<dbReference type="EMBL" id="AJVK01019547">
    <property type="status" value="NOT_ANNOTATED_CDS"/>
    <property type="molecule type" value="Genomic_DNA"/>
</dbReference>
<evidence type="ECO:0000256" key="7">
    <source>
        <dbReference type="ARBA" id="ARBA00023136"/>
    </source>
</evidence>
<dbReference type="PANTHER" id="PTHR23292">
    <property type="entry name" value="LIPOPOLYSACCHARIDE-INDUCED TUMOR NECROSIS FACTOR-ALPHA FACTOR"/>
    <property type="match status" value="1"/>
</dbReference>
<dbReference type="InterPro" id="IPR006629">
    <property type="entry name" value="LITAF"/>
</dbReference>
<dbReference type="Proteomes" id="UP000092462">
    <property type="component" value="Unassembled WGS sequence"/>
</dbReference>
<dbReference type="PANTHER" id="PTHR23292:SF14">
    <property type="entry name" value="FI16615P1-RELATED"/>
    <property type="match status" value="1"/>
</dbReference>
<dbReference type="EMBL" id="AJVK01019546">
    <property type="status" value="NOT_ANNOTATED_CDS"/>
    <property type="molecule type" value="Genomic_DNA"/>
</dbReference>
<dbReference type="GO" id="GO:0008270">
    <property type="term" value="F:zinc ion binding"/>
    <property type="evidence" value="ECO:0007669"/>
    <property type="project" value="TreeGrafter"/>
</dbReference>
<dbReference type="GO" id="GO:0031902">
    <property type="term" value="C:late endosome membrane"/>
    <property type="evidence" value="ECO:0007669"/>
    <property type="project" value="UniProtKB-SubCell"/>
</dbReference>
<evidence type="ECO:0000256" key="6">
    <source>
        <dbReference type="ARBA" id="ARBA00022833"/>
    </source>
</evidence>
<keyword evidence="5" id="KW-0479">Metal-binding</keyword>
<keyword evidence="7" id="KW-0472">Membrane</keyword>
<proteinExistence type="inferred from homology"/>
<keyword evidence="6" id="KW-0862">Zinc</keyword>
<name>A0A1B0DR17_PHLPP</name>
<dbReference type="PROSITE" id="PS51837">
    <property type="entry name" value="LITAF"/>
    <property type="match status" value="1"/>
</dbReference>
<evidence type="ECO:0000256" key="2">
    <source>
        <dbReference type="ARBA" id="ARBA00004481"/>
    </source>
</evidence>
<evidence type="ECO:0000313" key="8">
    <source>
        <dbReference type="EnsemblMetazoa" id="PPAI011000-PA"/>
    </source>
</evidence>